<dbReference type="InterPro" id="IPR050739">
    <property type="entry name" value="MFP"/>
</dbReference>
<dbReference type="Pfam" id="PF25917">
    <property type="entry name" value="BSH_RND"/>
    <property type="match status" value="1"/>
</dbReference>
<sequence length="432" mass="47828">MPRLWTPGRRRLLLLLAGLAFGGESAYWWWSTRTDAYTDNAYVVGNITPISSDVTGQVVALFVDDNMIVKPGDPIAQINPVEFQIAVDQALADYQQAGHAADAADVTTRYTTDDRKSMLIAAQAKRAEAEQAVQAANVAVQTHTRLHEKEKEVLGALQAQMPGLVALQRNAQYYYQRFESLAKSGDVPGQEFDNREAAYRSAIAKVESLRSDIKGAERQVLASELQLQEASVRLEQSRKALANTDATVGRAEAEQMQLTVAADTAMGLRNQQTLAEAKLRQAKLDLSNTLIRAPRAGVVSRRTIQVGKTVEAHEPFLSIVPLDFENIWIVANMRENQMPNIRVGQAVKVTVDAIAEQAFDGWVESVAGGSGAVFSLFPPDNATGNFVRVVQRLPVRIRFAHKENFQNRIRPGMSTRITIDTTRYVRKSTHEW</sequence>
<feature type="domain" description="Multidrug resistance protein MdtA-like barrel-sandwich hybrid" evidence="6">
    <location>
        <begin position="49"/>
        <end position="315"/>
    </location>
</feature>
<dbReference type="Gene3D" id="2.40.50.100">
    <property type="match status" value="1"/>
</dbReference>
<dbReference type="Gene3D" id="6.10.140.1990">
    <property type="match status" value="1"/>
</dbReference>
<dbReference type="Gene3D" id="2.40.30.170">
    <property type="match status" value="1"/>
</dbReference>
<dbReference type="EMBL" id="CP019082">
    <property type="protein sequence ID" value="APW63476.1"/>
    <property type="molecule type" value="Genomic_DNA"/>
</dbReference>
<gene>
    <name evidence="8" type="primary">emrA_3</name>
    <name evidence="8" type="ORF">BSF38_05047</name>
</gene>
<reference evidence="9" key="1">
    <citation type="submission" date="2016-12" db="EMBL/GenBank/DDBJ databases">
        <title>Comparative genomics of four Isosphaeraceae planctomycetes: a common pool of plasmids and glycoside hydrolase genes.</title>
        <authorList>
            <person name="Ivanova A."/>
        </authorList>
    </citation>
    <scope>NUCLEOTIDE SEQUENCE [LARGE SCALE GENOMIC DNA]</scope>
    <source>
        <strain evidence="9">PX4</strain>
    </source>
</reference>
<dbReference type="Pfam" id="PF25963">
    <property type="entry name" value="Beta-barrel_AAEA"/>
    <property type="match status" value="1"/>
</dbReference>
<keyword evidence="9" id="KW-1185">Reference proteome</keyword>
<dbReference type="InterPro" id="IPR030190">
    <property type="entry name" value="MacA_alpha-hairpin_sf"/>
</dbReference>
<comment type="subcellular location">
    <subcellularLocation>
        <location evidence="1">Membrane</location>
        <topology evidence="1">Single-pass membrane protein</topology>
    </subcellularLocation>
</comment>
<dbReference type="AlphaFoldDB" id="A0A1U7CX53"/>
<keyword evidence="4" id="KW-0472">Membrane</keyword>
<dbReference type="OrthoDB" id="9811754at2"/>
<evidence type="ECO:0000259" key="6">
    <source>
        <dbReference type="Pfam" id="PF25917"/>
    </source>
</evidence>
<dbReference type="SUPFAM" id="SSF111369">
    <property type="entry name" value="HlyD-like secretion proteins"/>
    <property type="match status" value="2"/>
</dbReference>
<evidence type="ECO:0000259" key="7">
    <source>
        <dbReference type="Pfam" id="PF25963"/>
    </source>
</evidence>
<dbReference type="Proteomes" id="UP000186309">
    <property type="component" value="Chromosome"/>
</dbReference>
<evidence type="ECO:0000313" key="9">
    <source>
        <dbReference type="Proteomes" id="UP000186309"/>
    </source>
</evidence>
<name>A0A1U7CX53_9BACT</name>
<evidence type="ECO:0000256" key="3">
    <source>
        <dbReference type="ARBA" id="ARBA00022989"/>
    </source>
</evidence>
<dbReference type="PANTHER" id="PTHR30386">
    <property type="entry name" value="MEMBRANE FUSION SUBUNIT OF EMRAB-TOLC MULTIDRUG EFFLUX PUMP"/>
    <property type="match status" value="1"/>
</dbReference>
<dbReference type="PRINTS" id="PR01490">
    <property type="entry name" value="RTXTOXIND"/>
</dbReference>
<dbReference type="GO" id="GO:1990961">
    <property type="term" value="P:xenobiotic detoxification by transmembrane export across the plasma membrane"/>
    <property type="evidence" value="ECO:0007669"/>
    <property type="project" value="InterPro"/>
</dbReference>
<evidence type="ECO:0000256" key="5">
    <source>
        <dbReference type="SAM" id="Coils"/>
    </source>
</evidence>
<dbReference type="GO" id="GO:1990195">
    <property type="term" value="C:macrolide transmembrane transporter complex"/>
    <property type="evidence" value="ECO:0007669"/>
    <property type="project" value="InterPro"/>
</dbReference>
<evidence type="ECO:0000256" key="4">
    <source>
        <dbReference type="ARBA" id="ARBA00023136"/>
    </source>
</evidence>
<dbReference type="PANTHER" id="PTHR30386:SF26">
    <property type="entry name" value="TRANSPORT PROTEIN COMB"/>
    <property type="match status" value="1"/>
</dbReference>
<feature type="domain" description="p-hydroxybenzoic acid efflux pump subunit AaeA-like beta-barrel" evidence="7">
    <location>
        <begin position="328"/>
        <end position="419"/>
    </location>
</feature>
<dbReference type="GO" id="GO:0019898">
    <property type="term" value="C:extrinsic component of membrane"/>
    <property type="evidence" value="ECO:0007669"/>
    <property type="project" value="InterPro"/>
</dbReference>
<dbReference type="InterPro" id="IPR058634">
    <property type="entry name" value="AaeA-lik-b-barrel"/>
</dbReference>
<dbReference type="RefSeq" id="WP_083713435.1">
    <property type="nucleotide sequence ID" value="NZ_CP019082.1"/>
</dbReference>
<keyword evidence="2" id="KW-0812">Transmembrane</keyword>
<keyword evidence="3" id="KW-1133">Transmembrane helix</keyword>
<protein>
    <submittedName>
        <fullName evidence="8">Multidrug export protein EmrA</fullName>
    </submittedName>
</protein>
<dbReference type="KEGG" id="pbor:BSF38_05047"/>
<evidence type="ECO:0000256" key="1">
    <source>
        <dbReference type="ARBA" id="ARBA00004167"/>
    </source>
</evidence>
<organism evidence="8 9">
    <name type="scientific">Paludisphaera borealis</name>
    <dbReference type="NCBI Taxonomy" id="1387353"/>
    <lineage>
        <taxon>Bacteria</taxon>
        <taxon>Pseudomonadati</taxon>
        <taxon>Planctomycetota</taxon>
        <taxon>Planctomycetia</taxon>
        <taxon>Isosphaerales</taxon>
        <taxon>Isosphaeraceae</taxon>
        <taxon>Paludisphaera</taxon>
    </lineage>
</organism>
<proteinExistence type="predicted"/>
<keyword evidence="5" id="KW-0175">Coiled coil</keyword>
<evidence type="ECO:0000256" key="2">
    <source>
        <dbReference type="ARBA" id="ARBA00022692"/>
    </source>
</evidence>
<dbReference type="STRING" id="1387353.BSF38_05047"/>
<evidence type="ECO:0000313" key="8">
    <source>
        <dbReference type="EMBL" id="APW63476.1"/>
    </source>
</evidence>
<accession>A0A1U7CX53</accession>
<dbReference type="InterPro" id="IPR058625">
    <property type="entry name" value="MdtA-like_BSH"/>
</dbReference>
<feature type="coiled-coil region" evidence="5">
    <location>
        <begin position="199"/>
        <end position="254"/>
    </location>
</feature>